<keyword evidence="1" id="KW-1133">Transmembrane helix</keyword>
<name>A0A1G2U085_9BACT</name>
<evidence type="ECO:0000313" key="3">
    <source>
        <dbReference type="Proteomes" id="UP000179283"/>
    </source>
</evidence>
<dbReference type="Gene3D" id="2.60.120.1140">
    <property type="entry name" value="Protein of unknown function DUF192"/>
    <property type="match status" value="1"/>
</dbReference>
<keyword evidence="1" id="KW-0472">Membrane</keyword>
<evidence type="ECO:0000313" key="2">
    <source>
        <dbReference type="EMBL" id="OHB02873.1"/>
    </source>
</evidence>
<sequence>MIKNLRIFIVVLLIAVIVFLVFLKKDSQYAFDKEIIVKNTVLDVAIVSTDEERSRGLSNHRPLKDNEALLFVFERPDFYGIWMKEMRFPIDVIWFDDEMKIVSVRENFSPDSFPEAAYPSHEAFWVLETKAGFVKDHRILMGDELKIFD</sequence>
<dbReference type="PANTHER" id="PTHR37953">
    <property type="entry name" value="UPF0127 PROTEIN MJ1496"/>
    <property type="match status" value="1"/>
</dbReference>
<dbReference type="AlphaFoldDB" id="A0A1G2U085"/>
<proteinExistence type="predicted"/>
<evidence type="ECO:0008006" key="4">
    <source>
        <dbReference type="Google" id="ProtNLM"/>
    </source>
</evidence>
<feature type="transmembrane region" description="Helical" evidence="1">
    <location>
        <begin position="6"/>
        <end position="23"/>
    </location>
</feature>
<dbReference type="Proteomes" id="UP000179283">
    <property type="component" value="Unassembled WGS sequence"/>
</dbReference>
<gene>
    <name evidence="2" type="ORF">A2920_00315</name>
</gene>
<dbReference type="InterPro" id="IPR003795">
    <property type="entry name" value="DUF192"/>
</dbReference>
<reference evidence="2 3" key="1">
    <citation type="journal article" date="2016" name="Nat. Commun.">
        <title>Thousands of microbial genomes shed light on interconnected biogeochemical processes in an aquifer system.</title>
        <authorList>
            <person name="Anantharaman K."/>
            <person name="Brown C.T."/>
            <person name="Hug L.A."/>
            <person name="Sharon I."/>
            <person name="Castelle C.J."/>
            <person name="Probst A.J."/>
            <person name="Thomas B.C."/>
            <person name="Singh A."/>
            <person name="Wilkins M.J."/>
            <person name="Karaoz U."/>
            <person name="Brodie E.L."/>
            <person name="Williams K.H."/>
            <person name="Hubbard S.S."/>
            <person name="Banfield J.F."/>
        </authorList>
    </citation>
    <scope>NUCLEOTIDE SEQUENCE [LARGE SCALE GENOMIC DNA]</scope>
</reference>
<evidence type="ECO:0000256" key="1">
    <source>
        <dbReference type="SAM" id="Phobius"/>
    </source>
</evidence>
<dbReference type="InterPro" id="IPR038695">
    <property type="entry name" value="Saro_0823-like_sf"/>
</dbReference>
<organism evidence="2 3">
    <name type="scientific">Candidatus Zambryskibacteria bacterium RIFCSPLOWO2_01_FULL_43_17</name>
    <dbReference type="NCBI Taxonomy" id="1802760"/>
    <lineage>
        <taxon>Bacteria</taxon>
        <taxon>Candidatus Zambryskiibacteriota</taxon>
    </lineage>
</organism>
<keyword evidence="1" id="KW-0812">Transmembrane</keyword>
<accession>A0A1G2U085</accession>
<comment type="caution">
    <text evidence="2">The sequence shown here is derived from an EMBL/GenBank/DDBJ whole genome shotgun (WGS) entry which is preliminary data.</text>
</comment>
<dbReference type="PANTHER" id="PTHR37953:SF1">
    <property type="entry name" value="UPF0127 PROTEIN MJ1496"/>
    <property type="match status" value="1"/>
</dbReference>
<dbReference type="Pfam" id="PF02643">
    <property type="entry name" value="DUF192"/>
    <property type="match status" value="1"/>
</dbReference>
<protein>
    <recommendedName>
        <fullName evidence="4">DUF192 domain-containing protein</fullName>
    </recommendedName>
</protein>
<dbReference type="EMBL" id="MHWD01000028">
    <property type="protein sequence ID" value="OHB02873.1"/>
    <property type="molecule type" value="Genomic_DNA"/>
</dbReference>